<evidence type="ECO:0000259" key="1">
    <source>
        <dbReference type="Pfam" id="PF20150"/>
    </source>
</evidence>
<gene>
    <name evidence="2" type="ORF">C8A03DRAFT_47975</name>
</gene>
<reference evidence="2" key="1">
    <citation type="journal article" date="2023" name="Mol. Phylogenet. Evol.">
        <title>Genome-scale phylogeny and comparative genomics of the fungal order Sordariales.</title>
        <authorList>
            <person name="Hensen N."/>
            <person name="Bonometti L."/>
            <person name="Westerberg I."/>
            <person name="Brannstrom I.O."/>
            <person name="Guillou S."/>
            <person name="Cros-Aarteil S."/>
            <person name="Calhoun S."/>
            <person name="Haridas S."/>
            <person name="Kuo A."/>
            <person name="Mondo S."/>
            <person name="Pangilinan J."/>
            <person name="Riley R."/>
            <person name="LaButti K."/>
            <person name="Andreopoulos B."/>
            <person name="Lipzen A."/>
            <person name="Chen C."/>
            <person name="Yan M."/>
            <person name="Daum C."/>
            <person name="Ng V."/>
            <person name="Clum A."/>
            <person name="Steindorff A."/>
            <person name="Ohm R.A."/>
            <person name="Martin F."/>
            <person name="Silar P."/>
            <person name="Natvig D.O."/>
            <person name="Lalanne C."/>
            <person name="Gautier V."/>
            <person name="Ament-Velasquez S.L."/>
            <person name="Kruys A."/>
            <person name="Hutchinson M.I."/>
            <person name="Powell A.J."/>
            <person name="Barry K."/>
            <person name="Miller A.N."/>
            <person name="Grigoriev I.V."/>
            <person name="Debuchy R."/>
            <person name="Gladieux P."/>
            <person name="Hiltunen Thoren M."/>
            <person name="Johannesson H."/>
        </authorList>
    </citation>
    <scope>NUCLEOTIDE SEQUENCE</scope>
    <source>
        <strain evidence="2">CBS 532.94</strain>
    </source>
</reference>
<name>A0AAN7C2V4_9PEZI</name>
<dbReference type="InterPro" id="IPR045518">
    <property type="entry name" value="2EXR"/>
</dbReference>
<proteinExistence type="predicted"/>
<protein>
    <recommendedName>
        <fullName evidence="1">2EXR domain-containing protein</fullName>
    </recommendedName>
</protein>
<evidence type="ECO:0000313" key="3">
    <source>
        <dbReference type="Proteomes" id="UP001303760"/>
    </source>
</evidence>
<sequence length="200" mass="24016">MATFHPFPRLPFELRAQIWEMSVEPRTVEVRIVYGNRHLQEGPRLLTFTPVPAILQTCREARSLGLYQRAFTELPINLARRYVWVNFEIDIISIGKSYFEGFEPVAPLIKRIKFERQRQDEVFFHWESRDIESFVNLREIHVVSVDGFWGWHGASKDHYWPCGNENVICFDPYENRVMRLLEMEELYDKLEEKEERQDSY</sequence>
<organism evidence="2 3">
    <name type="scientific">Achaetomium macrosporum</name>
    <dbReference type="NCBI Taxonomy" id="79813"/>
    <lineage>
        <taxon>Eukaryota</taxon>
        <taxon>Fungi</taxon>
        <taxon>Dikarya</taxon>
        <taxon>Ascomycota</taxon>
        <taxon>Pezizomycotina</taxon>
        <taxon>Sordariomycetes</taxon>
        <taxon>Sordariomycetidae</taxon>
        <taxon>Sordariales</taxon>
        <taxon>Chaetomiaceae</taxon>
        <taxon>Achaetomium</taxon>
    </lineage>
</organism>
<keyword evidence="3" id="KW-1185">Reference proteome</keyword>
<dbReference type="AlphaFoldDB" id="A0AAN7C2V4"/>
<dbReference type="EMBL" id="MU860542">
    <property type="protein sequence ID" value="KAK4233498.1"/>
    <property type="molecule type" value="Genomic_DNA"/>
</dbReference>
<dbReference type="PANTHER" id="PTHR35910:SF1">
    <property type="entry name" value="2EXR DOMAIN-CONTAINING PROTEIN"/>
    <property type="match status" value="1"/>
</dbReference>
<evidence type="ECO:0000313" key="2">
    <source>
        <dbReference type="EMBL" id="KAK4233498.1"/>
    </source>
</evidence>
<accession>A0AAN7C2V4</accession>
<dbReference type="PANTHER" id="PTHR35910">
    <property type="entry name" value="2EXR DOMAIN-CONTAINING PROTEIN"/>
    <property type="match status" value="1"/>
</dbReference>
<comment type="caution">
    <text evidence="2">The sequence shown here is derived from an EMBL/GenBank/DDBJ whole genome shotgun (WGS) entry which is preliminary data.</text>
</comment>
<reference evidence="2" key="2">
    <citation type="submission" date="2023-05" db="EMBL/GenBank/DDBJ databases">
        <authorList>
            <consortium name="Lawrence Berkeley National Laboratory"/>
            <person name="Steindorff A."/>
            <person name="Hensen N."/>
            <person name="Bonometti L."/>
            <person name="Westerberg I."/>
            <person name="Brannstrom I.O."/>
            <person name="Guillou S."/>
            <person name="Cros-Aarteil S."/>
            <person name="Calhoun S."/>
            <person name="Haridas S."/>
            <person name="Kuo A."/>
            <person name="Mondo S."/>
            <person name="Pangilinan J."/>
            <person name="Riley R."/>
            <person name="Labutti K."/>
            <person name="Andreopoulos B."/>
            <person name="Lipzen A."/>
            <person name="Chen C."/>
            <person name="Yanf M."/>
            <person name="Daum C."/>
            <person name="Ng V."/>
            <person name="Clum A."/>
            <person name="Ohm R."/>
            <person name="Martin F."/>
            <person name="Silar P."/>
            <person name="Natvig D."/>
            <person name="Lalanne C."/>
            <person name="Gautier V."/>
            <person name="Ament-Velasquez S.L."/>
            <person name="Kruys A."/>
            <person name="Hutchinson M.I."/>
            <person name="Powell A.J."/>
            <person name="Barry K."/>
            <person name="Miller A.N."/>
            <person name="Grigoriev I.V."/>
            <person name="Debuchy R."/>
            <person name="Gladieux P."/>
            <person name="Thoren M.H."/>
            <person name="Johannesson H."/>
        </authorList>
    </citation>
    <scope>NUCLEOTIDE SEQUENCE</scope>
    <source>
        <strain evidence="2">CBS 532.94</strain>
    </source>
</reference>
<feature type="domain" description="2EXR" evidence="1">
    <location>
        <begin position="4"/>
        <end position="92"/>
    </location>
</feature>
<dbReference type="Proteomes" id="UP001303760">
    <property type="component" value="Unassembled WGS sequence"/>
</dbReference>
<dbReference type="Pfam" id="PF20150">
    <property type="entry name" value="2EXR"/>
    <property type="match status" value="1"/>
</dbReference>